<dbReference type="InterPro" id="IPR011737">
    <property type="entry name" value="CHP02206_TP0381"/>
</dbReference>
<name>A0A928Z3S1_9CYAN</name>
<keyword evidence="1" id="KW-1133">Transmembrane helix</keyword>
<dbReference type="RefSeq" id="WP_264324401.1">
    <property type="nucleotide sequence ID" value="NZ_JADEXQ010000018.1"/>
</dbReference>
<evidence type="ECO:0000313" key="3">
    <source>
        <dbReference type="Proteomes" id="UP000625316"/>
    </source>
</evidence>
<feature type="transmembrane region" description="Helical" evidence="1">
    <location>
        <begin position="54"/>
        <end position="72"/>
    </location>
</feature>
<keyword evidence="3" id="KW-1185">Reference proteome</keyword>
<dbReference type="EMBL" id="JADEXQ010000018">
    <property type="protein sequence ID" value="MBE9029585.1"/>
    <property type="molecule type" value="Genomic_DNA"/>
</dbReference>
<organism evidence="2 3">
    <name type="scientific">Romeriopsis navalis LEGE 11480</name>
    <dbReference type="NCBI Taxonomy" id="2777977"/>
    <lineage>
        <taxon>Bacteria</taxon>
        <taxon>Bacillati</taxon>
        <taxon>Cyanobacteriota</taxon>
        <taxon>Cyanophyceae</taxon>
        <taxon>Leptolyngbyales</taxon>
        <taxon>Leptolyngbyaceae</taxon>
        <taxon>Romeriopsis</taxon>
        <taxon>Romeriopsis navalis</taxon>
    </lineage>
</organism>
<reference evidence="2" key="1">
    <citation type="submission" date="2020-10" db="EMBL/GenBank/DDBJ databases">
        <authorList>
            <person name="Castelo-Branco R."/>
            <person name="Eusebio N."/>
            <person name="Adriana R."/>
            <person name="Vieira A."/>
            <person name="Brugerolle De Fraissinette N."/>
            <person name="Rezende De Castro R."/>
            <person name="Schneider M.P."/>
            <person name="Vasconcelos V."/>
            <person name="Leao P.N."/>
        </authorList>
    </citation>
    <scope>NUCLEOTIDE SEQUENCE</scope>
    <source>
        <strain evidence="2">LEGE 11480</strain>
    </source>
</reference>
<protein>
    <submittedName>
        <fullName evidence="2">TIGR02206 family membrane protein</fullName>
    </submittedName>
</protein>
<gene>
    <name evidence="2" type="ORF">IQ266_07565</name>
</gene>
<dbReference type="AlphaFoldDB" id="A0A928Z3S1"/>
<dbReference type="NCBIfam" id="TIGR02206">
    <property type="entry name" value="intg_mem_TP0381"/>
    <property type="match status" value="1"/>
</dbReference>
<feature type="transmembrane region" description="Helical" evidence="1">
    <location>
        <begin position="104"/>
        <end position="122"/>
    </location>
</feature>
<keyword evidence="1" id="KW-0812">Transmembrane</keyword>
<feature type="transmembrane region" description="Helical" evidence="1">
    <location>
        <begin position="134"/>
        <end position="154"/>
    </location>
</feature>
<evidence type="ECO:0000313" key="2">
    <source>
        <dbReference type="EMBL" id="MBE9029585.1"/>
    </source>
</evidence>
<keyword evidence="1" id="KW-0472">Membrane</keyword>
<comment type="caution">
    <text evidence="2">The sequence shown here is derived from an EMBL/GenBank/DDBJ whole genome shotgun (WGS) entry which is preliminary data.</text>
</comment>
<sequence>MTTLGMWPDSLHQFQPFSLTHLAIVVGLTIFWAVVVGLGVRWRGTQKLSWFERGFALFYLLQWLGFHGWWLLPGNFNVAGSLPLHICDIVALLMPFALVWRSRFLVAILYFWGIGLSLQGIITPDLGSGPLTVIFWIFWLHHTAIVGTAVYMLVVHRFRPRWKDLYWSVVAGLAYVAVVFPIDAAFGFNYGYLGERNPSQPTLIDVMGPWPWRVGVMAGLAGIVMGLLLLPWEVVRWWRHR</sequence>
<feature type="transmembrane region" description="Helical" evidence="1">
    <location>
        <begin position="166"/>
        <end position="190"/>
    </location>
</feature>
<evidence type="ECO:0000256" key="1">
    <source>
        <dbReference type="SAM" id="Phobius"/>
    </source>
</evidence>
<dbReference type="Proteomes" id="UP000625316">
    <property type="component" value="Unassembled WGS sequence"/>
</dbReference>
<proteinExistence type="predicted"/>
<feature type="transmembrane region" description="Helical" evidence="1">
    <location>
        <begin position="210"/>
        <end position="232"/>
    </location>
</feature>
<accession>A0A928Z3S1</accession>
<feature type="transmembrane region" description="Helical" evidence="1">
    <location>
        <begin position="20"/>
        <end position="42"/>
    </location>
</feature>
<feature type="transmembrane region" description="Helical" evidence="1">
    <location>
        <begin position="78"/>
        <end position="97"/>
    </location>
</feature>
<dbReference type="Pfam" id="PF14808">
    <property type="entry name" value="TMEM164"/>
    <property type="match status" value="1"/>
</dbReference>